<reference evidence="5 6" key="1">
    <citation type="journal article" date="2013" name="Nat. Genet.">
        <title>The high-quality draft genome of peach (Prunus persica) identifies unique patterns of genetic diversity, domestication and genome evolution.</title>
        <authorList>
            <consortium name="International Peach Genome Initiative"/>
            <person name="Verde I."/>
            <person name="Abbott A.G."/>
            <person name="Scalabrin S."/>
            <person name="Jung S."/>
            <person name="Shu S."/>
            <person name="Marroni F."/>
            <person name="Zhebentyayeva T."/>
            <person name="Dettori M.T."/>
            <person name="Grimwood J."/>
            <person name="Cattonaro F."/>
            <person name="Zuccolo A."/>
            <person name="Rossini L."/>
            <person name="Jenkins J."/>
            <person name="Vendramin E."/>
            <person name="Meisel L.A."/>
            <person name="Decroocq V."/>
            <person name="Sosinski B."/>
            <person name="Prochnik S."/>
            <person name="Mitros T."/>
            <person name="Policriti A."/>
            <person name="Cipriani G."/>
            <person name="Dondini L."/>
            <person name="Ficklin S."/>
            <person name="Goodstein D.M."/>
            <person name="Xuan P."/>
            <person name="Del Fabbro C."/>
            <person name="Aramini V."/>
            <person name="Copetti D."/>
            <person name="Gonzalez S."/>
            <person name="Horner D.S."/>
            <person name="Falchi R."/>
            <person name="Lucas S."/>
            <person name="Mica E."/>
            <person name="Maldonado J."/>
            <person name="Lazzari B."/>
            <person name="Bielenberg D."/>
            <person name="Pirona R."/>
            <person name="Miculan M."/>
            <person name="Barakat A."/>
            <person name="Testolin R."/>
            <person name="Stella A."/>
            <person name="Tartarini S."/>
            <person name="Tonutti P."/>
            <person name="Arus P."/>
            <person name="Orellana A."/>
            <person name="Wells C."/>
            <person name="Main D."/>
            <person name="Vizzotto G."/>
            <person name="Silva H."/>
            <person name="Salamini F."/>
            <person name="Schmutz J."/>
            <person name="Morgante M."/>
            <person name="Rokhsar D.S."/>
        </authorList>
    </citation>
    <scope>NUCLEOTIDE SEQUENCE [LARGE SCALE GENOMIC DNA]</scope>
    <source>
        <strain evidence="6">cv. Nemared</strain>
    </source>
</reference>
<evidence type="ECO:0000256" key="2">
    <source>
        <dbReference type="SAM" id="MobiDB-lite"/>
    </source>
</evidence>
<evidence type="ECO:0000313" key="5">
    <source>
        <dbReference type="EMBL" id="ONI11131.1"/>
    </source>
</evidence>
<name>A0A251PHU4_PRUPE</name>
<protein>
    <recommendedName>
        <fullName evidence="7">DUF632 domain-containing protein</fullName>
    </recommendedName>
</protein>
<feature type="compositionally biased region" description="Acidic residues" evidence="2">
    <location>
        <begin position="164"/>
        <end position="173"/>
    </location>
</feature>
<evidence type="ECO:0000256" key="1">
    <source>
        <dbReference type="SAM" id="Coils"/>
    </source>
</evidence>
<dbReference type="PANTHER" id="PTHR21450:SF21">
    <property type="entry name" value="REDUCTASE SUBUNIT C, PUTATIVE (DUF630 AND DUF632)-RELATED"/>
    <property type="match status" value="1"/>
</dbReference>
<evidence type="ECO:0000259" key="3">
    <source>
        <dbReference type="Pfam" id="PF04782"/>
    </source>
</evidence>
<accession>A0A251PHU4</accession>
<dbReference type="PANTHER" id="PTHR21450">
    <property type="entry name" value="PROTEIN ALTERED PHOSPHATE STARVATION RESPONSE 1"/>
    <property type="match status" value="1"/>
</dbReference>
<evidence type="ECO:0000259" key="4">
    <source>
        <dbReference type="Pfam" id="PF04783"/>
    </source>
</evidence>
<feature type="domain" description="DUF630" evidence="4">
    <location>
        <begin position="1"/>
        <end position="59"/>
    </location>
</feature>
<dbReference type="STRING" id="3760.A0A251PHU4"/>
<dbReference type="AlphaFoldDB" id="A0A251PHU4"/>
<dbReference type="EMBL" id="CM007654">
    <property type="protein sequence ID" value="ONI11131.1"/>
    <property type="molecule type" value="Genomic_DNA"/>
</dbReference>
<gene>
    <name evidence="5" type="ORF">PRUPE_4G088700</name>
</gene>
<dbReference type="Pfam" id="PF04782">
    <property type="entry name" value="DUF632"/>
    <property type="match status" value="1"/>
</dbReference>
<sequence length="658" mass="75320">MGCVASRIDKEERVRVCKERKKLMKQLVRFRGAFADAQLDYLRALRNTGATLRQFTESETLELDTTPYGLALPASPPPPLPPSPPPPPPYSPDLRKLDNREEVGLEESIEITEDDISTPPPPPGPSSSWESWYLFDSSSPQHLKHNETVEPLEEENWAETKTDFEEDEHEEETASNVVNSPPKKLQLADSVGDNSSTMKLYTKDTADMAMVLRRSKKTLEGIAKVIDEYFLKPSDGLKEIAVLMDIKRGNTSLPHSTSESKRKRGNSTKVFSALSWSWSSRSLQFPRDAVESSGPSEPCRPGAHCITLQKLYDEEKKLYKEVKEEEFTKLEHDRKSKLLQKQEDENHDWTKTEKTRLSVESLESDILRLQHSISTTCSSLVKLIDDELYPQLVTLTSGLLHLWRTMHECHQVQHFVSQQLNILTDIKMDLSTNYHRQAAIQLETEVSCWYNWFCEVVKSQQEYVRTLSRWIQLTDSLVDDHRKSLYSSSVRRMCEQWNLAFEQLQHKVFLEAAEAIKSLQLAICSIRVQQVEEHNVQKKYEKLEKRLQKELYSLAEMEKKMEGSVTEGDEYSSLGPKHPLSLKRDKTEDLKKEVDSEKAKFLNSVRVSKSMTLENLKRSLPNVFQALMTFSSLYVEAIEAVCGLIKPADDSDGTLSTS</sequence>
<feature type="compositionally biased region" description="Pro residues" evidence="2">
    <location>
        <begin position="74"/>
        <end position="91"/>
    </location>
</feature>
<dbReference type="Gramene" id="ONI11131">
    <property type="protein sequence ID" value="ONI11131"/>
    <property type="gene ID" value="PRUPE_4G088700"/>
</dbReference>
<feature type="region of interest" description="Disordered" evidence="2">
    <location>
        <begin position="59"/>
        <end position="96"/>
    </location>
</feature>
<dbReference type="Pfam" id="PF04783">
    <property type="entry name" value="DUF630"/>
    <property type="match status" value="1"/>
</dbReference>
<dbReference type="InterPro" id="IPR006868">
    <property type="entry name" value="DUF630"/>
</dbReference>
<feature type="region of interest" description="Disordered" evidence="2">
    <location>
        <begin position="109"/>
        <end position="191"/>
    </location>
</feature>
<evidence type="ECO:0008006" key="7">
    <source>
        <dbReference type="Google" id="ProtNLM"/>
    </source>
</evidence>
<proteinExistence type="predicted"/>
<dbReference type="InterPro" id="IPR006867">
    <property type="entry name" value="DUF632"/>
</dbReference>
<evidence type="ECO:0000313" key="6">
    <source>
        <dbReference type="Proteomes" id="UP000006882"/>
    </source>
</evidence>
<dbReference type="Proteomes" id="UP000006882">
    <property type="component" value="Chromosome G4"/>
</dbReference>
<organism evidence="5 6">
    <name type="scientific">Prunus persica</name>
    <name type="common">Peach</name>
    <name type="synonym">Amygdalus persica</name>
    <dbReference type="NCBI Taxonomy" id="3760"/>
    <lineage>
        <taxon>Eukaryota</taxon>
        <taxon>Viridiplantae</taxon>
        <taxon>Streptophyta</taxon>
        <taxon>Embryophyta</taxon>
        <taxon>Tracheophyta</taxon>
        <taxon>Spermatophyta</taxon>
        <taxon>Magnoliopsida</taxon>
        <taxon>eudicotyledons</taxon>
        <taxon>Gunneridae</taxon>
        <taxon>Pentapetalae</taxon>
        <taxon>rosids</taxon>
        <taxon>fabids</taxon>
        <taxon>Rosales</taxon>
        <taxon>Rosaceae</taxon>
        <taxon>Amygdaloideae</taxon>
        <taxon>Amygdaleae</taxon>
        <taxon>Prunus</taxon>
    </lineage>
</organism>
<feature type="domain" description="DUF632" evidence="3">
    <location>
        <begin position="220"/>
        <end position="519"/>
    </location>
</feature>
<keyword evidence="6" id="KW-1185">Reference proteome</keyword>
<keyword evidence="1" id="KW-0175">Coiled coil</keyword>
<feature type="coiled-coil region" evidence="1">
    <location>
        <begin position="526"/>
        <end position="560"/>
    </location>
</feature>